<gene>
    <name evidence="10" type="ORF">C1A40_12805</name>
</gene>
<dbReference type="RefSeq" id="WP_102996228.1">
    <property type="nucleotide sequence ID" value="NZ_CP025938.1"/>
</dbReference>
<comment type="similarity">
    <text evidence="7">Belongs to the TonB-dependent receptor family.</text>
</comment>
<dbReference type="SUPFAM" id="SSF56935">
    <property type="entry name" value="Porins"/>
    <property type="match status" value="1"/>
</dbReference>
<dbReference type="Gene3D" id="2.60.40.1120">
    <property type="entry name" value="Carboxypeptidase-like, regulatory domain"/>
    <property type="match status" value="1"/>
</dbReference>
<evidence type="ECO:0000256" key="5">
    <source>
        <dbReference type="ARBA" id="ARBA00023136"/>
    </source>
</evidence>
<dbReference type="GO" id="GO:0009279">
    <property type="term" value="C:cell outer membrane"/>
    <property type="evidence" value="ECO:0007669"/>
    <property type="project" value="UniProtKB-SubCell"/>
</dbReference>
<dbReference type="EMBL" id="CP025938">
    <property type="protein sequence ID" value="AUS06270.1"/>
    <property type="molecule type" value="Genomic_DNA"/>
</dbReference>
<dbReference type="InterPro" id="IPR039426">
    <property type="entry name" value="TonB-dep_rcpt-like"/>
</dbReference>
<evidence type="ECO:0000256" key="4">
    <source>
        <dbReference type="ARBA" id="ARBA00022692"/>
    </source>
</evidence>
<keyword evidence="4 7" id="KW-0812">Transmembrane</keyword>
<organism evidence="10 11">
    <name type="scientific">Pseudotamlana carrageenivorans</name>
    <dbReference type="NCBI Taxonomy" id="2069432"/>
    <lineage>
        <taxon>Bacteria</taxon>
        <taxon>Pseudomonadati</taxon>
        <taxon>Bacteroidota</taxon>
        <taxon>Flavobacteriia</taxon>
        <taxon>Flavobacteriales</taxon>
        <taxon>Flavobacteriaceae</taxon>
        <taxon>Pseudotamlana</taxon>
    </lineage>
</organism>
<protein>
    <recommendedName>
        <fullName evidence="9">TonB-dependent receptor plug domain-containing protein</fullName>
    </recommendedName>
</protein>
<dbReference type="Proteomes" id="UP000236592">
    <property type="component" value="Chromosome"/>
</dbReference>
<dbReference type="NCBIfam" id="TIGR04056">
    <property type="entry name" value="OMP_RagA_SusC"/>
    <property type="match status" value="1"/>
</dbReference>
<dbReference type="InterPro" id="IPR023996">
    <property type="entry name" value="TonB-dep_OMP_SusC/RagA"/>
</dbReference>
<evidence type="ECO:0000259" key="9">
    <source>
        <dbReference type="Pfam" id="PF07715"/>
    </source>
</evidence>
<dbReference type="SUPFAM" id="SSF49464">
    <property type="entry name" value="Carboxypeptidase regulatory domain-like"/>
    <property type="match status" value="1"/>
</dbReference>
<dbReference type="InterPro" id="IPR036942">
    <property type="entry name" value="Beta-barrel_TonB_sf"/>
</dbReference>
<dbReference type="InterPro" id="IPR023997">
    <property type="entry name" value="TonB-dep_OMP_SusC/RagA_CS"/>
</dbReference>
<keyword evidence="3 7" id="KW-1134">Transmembrane beta strand</keyword>
<dbReference type="InterPro" id="IPR008969">
    <property type="entry name" value="CarboxyPept-like_regulatory"/>
</dbReference>
<dbReference type="InterPro" id="IPR012910">
    <property type="entry name" value="Plug_dom"/>
</dbReference>
<evidence type="ECO:0000313" key="10">
    <source>
        <dbReference type="EMBL" id="AUS06270.1"/>
    </source>
</evidence>
<evidence type="ECO:0000313" key="11">
    <source>
        <dbReference type="Proteomes" id="UP000236592"/>
    </source>
</evidence>
<keyword evidence="11" id="KW-1185">Reference proteome</keyword>
<dbReference type="Pfam" id="PF07715">
    <property type="entry name" value="Plug"/>
    <property type="match status" value="1"/>
</dbReference>
<evidence type="ECO:0000256" key="1">
    <source>
        <dbReference type="ARBA" id="ARBA00004571"/>
    </source>
</evidence>
<dbReference type="Gene3D" id="2.170.130.10">
    <property type="entry name" value="TonB-dependent receptor, plug domain"/>
    <property type="match status" value="1"/>
</dbReference>
<evidence type="ECO:0000256" key="2">
    <source>
        <dbReference type="ARBA" id="ARBA00022448"/>
    </source>
</evidence>
<reference evidence="11" key="1">
    <citation type="submission" date="2018-01" db="EMBL/GenBank/DDBJ databases">
        <title>Complete genome of Tamlana sp. UJ94.</title>
        <authorList>
            <person name="Jung J."/>
            <person name="Chung D."/>
            <person name="Bae S.S."/>
            <person name="Baek K."/>
        </authorList>
    </citation>
    <scope>NUCLEOTIDE SEQUENCE [LARGE SCALE GENOMIC DNA]</scope>
    <source>
        <strain evidence="11">UJ94</strain>
    </source>
</reference>
<evidence type="ECO:0000256" key="3">
    <source>
        <dbReference type="ARBA" id="ARBA00022452"/>
    </source>
</evidence>
<evidence type="ECO:0000256" key="8">
    <source>
        <dbReference type="SAM" id="Phobius"/>
    </source>
</evidence>
<dbReference type="Gene3D" id="2.40.170.20">
    <property type="entry name" value="TonB-dependent receptor, beta-barrel domain"/>
    <property type="match status" value="1"/>
</dbReference>
<dbReference type="OrthoDB" id="9768177at2"/>
<keyword evidence="2 7" id="KW-0813">Transport</keyword>
<keyword evidence="8" id="KW-1133">Transmembrane helix</keyword>
<dbReference type="NCBIfam" id="TIGR04057">
    <property type="entry name" value="SusC_RagA_signa"/>
    <property type="match status" value="1"/>
</dbReference>
<keyword evidence="5 7" id="KW-0472">Membrane</keyword>
<feature type="transmembrane region" description="Helical" evidence="8">
    <location>
        <begin position="12"/>
        <end position="35"/>
    </location>
</feature>
<sequence>MNEQKPKIKPKIKWNFSVPGFTILLVILLSSFSVINLDAQNKITGTVTGGLDNMPLPGVNVVEKGTRNGAVTDFDGNFSLQLTSVSRTLVFSYIGYKTQEVVIGDSTSIAVQLEEDTATLDEVVVIGFQQVKREKILGAVDTVKSESINQAAPVDALQGIQGKVAGVQITSDNGPGEGFDIKIRGVSTFTAGATGPLYVVDGQQTFDIDNIDPSDIESLEVVKDGATAAIYGAQAGNGVVIITTKRGVEGKIKLDVTTITGMNQLVGDLPAPNAAQRLEQERRQGITWGPIARDSLSLVTRNSPDLQKLVTRVGIRHQTNVALSGGSDKMSFYWNNGFFNEEGIILNSDHKRINTRLKIDATPNDKFKFGTLINMSYEFTNSTNPGPVLGHLLNRVAYLPIYEPDGSFTPGSPNKQSLNPIQNALLRKNDRRRYRANSFSYAQFQILPSLSIRSQFGVDFSYEKFEGFTPAILDARNYANGINSGSERHLLRYGIQQDNTLNFNQSWGKHDVSAFLGMQIQRDTYENLNLSANFANDLIETFNNSLFADVDGNPLDIVDRTGGDRTQNTQTGLFSLFTGFNYDYNNKYLVGATFRRDGSSSFGGNNKYGYFPSATLGWRISKEGFLKNSSIISNLLVRASYGIVGNDRIGPYDFLTTLAPGYNYEGQTGFAPFSLGNEDLRWEETESINLGFDLSLFKGRRLNLSLDLWEKLTDGLLVNTELPEESGFSVVRENKAVVKNRGLDFTLSGTIVQNKDFSWRSSFNLGLLENKVLELEDDIYQGRFVTTEGKPIGNIWGYKNHGVFQYDESNAFTPEGEQLYPNYDANGFFEGTYNRANGDQYPLGADIKQLTHGSSGNTLRGGDYYWDDVNGDFVIDSDDEQILGNGLPTVFGGFSHDITYKNWSFETLFDYSFGNDIYRRYDHDRNSLRAAVLSVSPGRLDNAWQNQGDIATYPALEGGNTRVQNRFDFTGATANSTYVSDGSYIKWRYVRFGYSFPQEVLENLNIGMTGLKLNFSVNNLLTWTNYPGYNPEFGSRGNPLTPSEDSLRYPNDREILLTLRAQF</sequence>
<proteinExistence type="inferred from homology"/>
<evidence type="ECO:0000256" key="6">
    <source>
        <dbReference type="ARBA" id="ARBA00023237"/>
    </source>
</evidence>
<dbReference type="InterPro" id="IPR037066">
    <property type="entry name" value="Plug_dom_sf"/>
</dbReference>
<dbReference type="AlphaFoldDB" id="A0A2I7SK31"/>
<dbReference type="KEGG" id="taj:C1A40_12805"/>
<keyword evidence="6 7" id="KW-0998">Cell outer membrane</keyword>
<dbReference type="PROSITE" id="PS52016">
    <property type="entry name" value="TONB_DEPENDENT_REC_3"/>
    <property type="match status" value="1"/>
</dbReference>
<evidence type="ECO:0000256" key="7">
    <source>
        <dbReference type="PROSITE-ProRule" id="PRU01360"/>
    </source>
</evidence>
<comment type="subcellular location">
    <subcellularLocation>
        <location evidence="1 7">Cell outer membrane</location>
        <topology evidence="1 7">Multi-pass membrane protein</topology>
    </subcellularLocation>
</comment>
<feature type="domain" description="TonB-dependent receptor plug" evidence="9">
    <location>
        <begin position="134"/>
        <end position="239"/>
    </location>
</feature>
<accession>A0A2I7SK31</accession>
<dbReference type="Pfam" id="PF13715">
    <property type="entry name" value="CarbopepD_reg_2"/>
    <property type="match status" value="1"/>
</dbReference>
<name>A0A2I7SK31_9FLAO</name>